<dbReference type="RefSeq" id="WP_265506237.1">
    <property type="nucleotide sequence ID" value="NZ_JAOTBE010000009.1"/>
</dbReference>
<dbReference type="EMBL" id="JBHLWQ010000066">
    <property type="protein sequence ID" value="MFC0200286.1"/>
    <property type="molecule type" value="Genomic_DNA"/>
</dbReference>
<sequence length="140" mass="15353">MTAKLHMMKLCVGAQGPDDLAAWQAQRFGTGPARHVTRMWPKREGELLAGGSIFWVFKGVMMARQRILALEPVEGDDGIRRCGLLLDRDLVRVAAVPRRPFQGWRYLAPADAPDDLPQGRASEVPLPPAVAAALAEMGLR</sequence>
<evidence type="ECO:0000313" key="2">
    <source>
        <dbReference type="Proteomes" id="UP001589795"/>
    </source>
</evidence>
<proteinExistence type="predicted"/>
<reference evidence="1 2" key="1">
    <citation type="submission" date="2024-09" db="EMBL/GenBank/DDBJ databases">
        <authorList>
            <person name="Sun Q."/>
            <person name="Mori K."/>
        </authorList>
    </citation>
    <scope>NUCLEOTIDE SEQUENCE [LARGE SCALE GENOMIC DNA]</scope>
    <source>
        <strain evidence="1 2">CCM 7904</strain>
    </source>
</reference>
<keyword evidence="2" id="KW-1185">Reference proteome</keyword>
<accession>A0ABV6CM33</accession>
<evidence type="ECO:0000313" key="1">
    <source>
        <dbReference type="EMBL" id="MFC0200286.1"/>
    </source>
</evidence>
<dbReference type="InterPro" id="IPR008320">
    <property type="entry name" value="UCP032025"/>
</dbReference>
<comment type="caution">
    <text evidence="1">The sequence shown here is derived from an EMBL/GenBank/DDBJ whole genome shotgun (WGS) entry which is preliminary data.</text>
</comment>
<dbReference type="PIRSF" id="PIRSF032025">
    <property type="entry name" value="UCP032025"/>
    <property type="match status" value="1"/>
</dbReference>
<gene>
    <name evidence="1" type="ORF">ACFFIZ_08105</name>
</gene>
<dbReference type="Pfam" id="PF07370">
    <property type="entry name" value="DUF1489"/>
    <property type="match status" value="1"/>
</dbReference>
<dbReference type="Proteomes" id="UP001589795">
    <property type="component" value="Unassembled WGS sequence"/>
</dbReference>
<protein>
    <submittedName>
        <fullName evidence="1">DUF1489 family protein</fullName>
    </submittedName>
</protein>
<organism evidence="1 2">
    <name type="scientific">Paracoccus rhizosphaerae</name>
    <dbReference type="NCBI Taxonomy" id="1133347"/>
    <lineage>
        <taxon>Bacteria</taxon>
        <taxon>Pseudomonadati</taxon>
        <taxon>Pseudomonadota</taxon>
        <taxon>Alphaproteobacteria</taxon>
        <taxon>Rhodobacterales</taxon>
        <taxon>Paracoccaceae</taxon>
        <taxon>Paracoccus</taxon>
    </lineage>
</organism>
<name>A0ABV6CM33_9RHOB</name>